<dbReference type="Proteomes" id="UP000326582">
    <property type="component" value="Chromosome 3"/>
</dbReference>
<dbReference type="EMBL" id="CP038486">
    <property type="protein sequence ID" value="QFZ27085.1"/>
    <property type="molecule type" value="Genomic_DNA"/>
</dbReference>
<keyword evidence="2" id="KW-1185">Reference proteome</keyword>
<reference evidence="2" key="1">
    <citation type="journal article" date="2019" name="MBio">
        <title>Comparative genomics for the elucidation of multidrug resistance (MDR) in Candida lusitaniae.</title>
        <authorList>
            <person name="Kannan A."/>
            <person name="Asner S.A."/>
            <person name="Trachsel E."/>
            <person name="Kelly S."/>
            <person name="Parker J."/>
            <person name="Sanglard D."/>
        </authorList>
    </citation>
    <scope>NUCLEOTIDE SEQUENCE [LARGE SCALE GENOMIC DNA]</scope>
    <source>
        <strain evidence="2">P1</strain>
    </source>
</reference>
<organism evidence="1 2">
    <name type="scientific">Clavispora lusitaniae</name>
    <name type="common">Candida lusitaniae</name>
    <dbReference type="NCBI Taxonomy" id="36911"/>
    <lineage>
        <taxon>Eukaryota</taxon>
        <taxon>Fungi</taxon>
        <taxon>Dikarya</taxon>
        <taxon>Ascomycota</taxon>
        <taxon>Saccharomycotina</taxon>
        <taxon>Pichiomycetes</taxon>
        <taxon>Metschnikowiaceae</taxon>
        <taxon>Clavispora</taxon>
    </lineage>
</organism>
<evidence type="ECO:0000313" key="2">
    <source>
        <dbReference type="Proteomes" id="UP000326582"/>
    </source>
</evidence>
<evidence type="ECO:0000313" key="1">
    <source>
        <dbReference type="EMBL" id="QFZ27085.1"/>
    </source>
</evidence>
<name>A0ACD0WIG7_CLALS</name>
<gene>
    <name evidence="1" type="ORF">EJF14_30039</name>
</gene>
<accession>A0ACD0WIG7</accession>
<protein>
    <submittedName>
        <fullName evidence="1">Uncharacterized protein</fullName>
    </submittedName>
</protein>
<proteinExistence type="predicted"/>
<sequence length="904" mass="105753">MSQAEDGEVSPGSPQRNEDNRSSSMKKFKISTPSYTRSKARRMAHLRREILIRQRILTLKRRNKSIKLKAKACRREKELKIDASSFVSSLHLANATERRLKHLEAVRLKARLSRLHLQTITPEQCCSHSFEAEKYQVPLKNISENNADLFNGSQRTQIKVIQSAIRAKLLRHSVNDVRESKLIPNIVDSYYTYEQARMLVCSTKVDQLCLLLERLNLPYPTSMKPYAWFLFSIMLISDFEKCVKSNKLFNVEQRVFEHGPFISSSSFLIHLPIILRQVSLRILASLINLFDSPLNVVINPISPLRLYLARVWRTYHFYFIFVKRYKRLQMKQTANREFDAALYQITTTQMVMTNREQLVYDRILALEWHKYRIRSLCETQNLSWAQTSESLDALYRQIERIGSVRKRKGQSPGLCYDLDYESRILSSDDHFHKLVTISKGRYYFFVPPDVSISKWRTFWFNKFKGREVVSSTIGVPKRMRSGIKQSLLHEDVSFSISDIMLLRDSPIALQNPFDIEAWKSELFSLDSLLTSIFFSFCDYCFQIGEEMETSEAIFNLRQFQSEYMLQDEGIFNSVLAITYFRIYLLFICQIVVIADADTTKLNEILSKQNMDFKDLSLAIYNMCHDCEAQLFVKWFYYCKPMDFRNFIMSENIYQLAIECCNKKDLGAHSPQLRFPGFYWFVLLNRPEEFRHAINAFSIVTANSWGPLFDSEEPQEKAKEFFSSTIVTFIMTDLYLTVSEKWKRHKIEQIGFFDQFKSLLMDLCKDARSLMWASCTSHMLQLEPHQAQLVYNHFQKGWNLSLLESRMRSAGASQFQISYLLHALTTKSEQEVITLFSRKLLSSFQGNSSAGKEIRRICPFFTNKASILQQNIREFNSIFYGLYYPLLNWIYVDLGSPHQLLAGNG</sequence>